<evidence type="ECO:0000313" key="2">
    <source>
        <dbReference type="EMBL" id="MBI5251806.1"/>
    </source>
</evidence>
<organism evidence="2 3">
    <name type="scientific">Desulfomonile tiedjei</name>
    <dbReference type="NCBI Taxonomy" id="2358"/>
    <lineage>
        <taxon>Bacteria</taxon>
        <taxon>Pseudomonadati</taxon>
        <taxon>Thermodesulfobacteriota</taxon>
        <taxon>Desulfomonilia</taxon>
        <taxon>Desulfomonilales</taxon>
        <taxon>Desulfomonilaceae</taxon>
        <taxon>Desulfomonile</taxon>
    </lineage>
</organism>
<keyword evidence="1" id="KW-0175">Coiled coil</keyword>
<dbReference type="EMBL" id="JACRDE010000525">
    <property type="protein sequence ID" value="MBI5251806.1"/>
    <property type="molecule type" value="Genomic_DNA"/>
</dbReference>
<gene>
    <name evidence="2" type="ORF">HY912_20120</name>
</gene>
<accession>A0A9D6Z876</accession>
<sequence length="105" mass="12075">MTSAKGNSRGLREIRTHSGKVDRVAIPHMAYMNISCLEMEKARREKEKFIALNRIKDIEKRLQEIEAEKDLLLKRLGERCHNGPQGVPIFKAPTVQSKPGFKIKY</sequence>
<name>A0A9D6Z876_9BACT</name>
<evidence type="ECO:0000313" key="3">
    <source>
        <dbReference type="Proteomes" id="UP000807825"/>
    </source>
</evidence>
<reference evidence="2" key="1">
    <citation type="submission" date="2020-07" db="EMBL/GenBank/DDBJ databases">
        <title>Huge and variable diversity of episymbiotic CPR bacteria and DPANN archaea in groundwater ecosystems.</title>
        <authorList>
            <person name="He C.Y."/>
            <person name="Keren R."/>
            <person name="Whittaker M."/>
            <person name="Farag I.F."/>
            <person name="Doudna J."/>
            <person name="Cate J.H.D."/>
            <person name="Banfield J.F."/>
        </authorList>
    </citation>
    <scope>NUCLEOTIDE SEQUENCE</scope>
    <source>
        <strain evidence="2">NC_groundwater_1664_Pr3_B-0.1um_52_9</strain>
    </source>
</reference>
<feature type="coiled-coil region" evidence="1">
    <location>
        <begin position="48"/>
        <end position="75"/>
    </location>
</feature>
<dbReference type="AlphaFoldDB" id="A0A9D6Z876"/>
<evidence type="ECO:0000256" key="1">
    <source>
        <dbReference type="SAM" id="Coils"/>
    </source>
</evidence>
<proteinExistence type="predicted"/>
<protein>
    <submittedName>
        <fullName evidence="2">Uncharacterized protein</fullName>
    </submittedName>
</protein>
<comment type="caution">
    <text evidence="2">The sequence shown here is derived from an EMBL/GenBank/DDBJ whole genome shotgun (WGS) entry which is preliminary data.</text>
</comment>
<dbReference type="Proteomes" id="UP000807825">
    <property type="component" value="Unassembled WGS sequence"/>
</dbReference>